<keyword evidence="1" id="KW-0677">Repeat</keyword>
<reference evidence="4" key="1">
    <citation type="journal article" date="2019" name="Int. J. Syst. Evol. Microbiol.">
        <title>The Global Catalogue of Microorganisms (GCM) 10K type strain sequencing project: providing services to taxonomists for standard genome sequencing and annotation.</title>
        <authorList>
            <consortium name="The Broad Institute Genomics Platform"/>
            <consortium name="The Broad Institute Genome Sequencing Center for Infectious Disease"/>
            <person name="Wu L."/>
            <person name="Ma J."/>
        </authorList>
    </citation>
    <scope>NUCLEOTIDE SEQUENCE [LARGE SCALE GENOMIC DNA]</scope>
    <source>
        <strain evidence="4">CCM 8937</strain>
    </source>
</reference>
<name>A0ABW4BR11_9LACO</name>
<dbReference type="InterPro" id="IPR009459">
    <property type="entry name" value="MucBP_dom"/>
</dbReference>
<dbReference type="EMBL" id="JBHTOH010000094">
    <property type="protein sequence ID" value="MFD1412121.1"/>
    <property type="molecule type" value="Genomic_DNA"/>
</dbReference>
<feature type="domain" description="MucBP" evidence="2">
    <location>
        <begin position="100"/>
        <end position="162"/>
    </location>
</feature>
<dbReference type="RefSeq" id="WP_125648273.1">
    <property type="nucleotide sequence ID" value="NZ_JBHTOH010000094.1"/>
</dbReference>
<gene>
    <name evidence="3" type="ORF">ACFQ4R_11075</name>
</gene>
<accession>A0ABW4BR11</accession>
<evidence type="ECO:0000313" key="3">
    <source>
        <dbReference type="EMBL" id="MFD1412121.1"/>
    </source>
</evidence>
<evidence type="ECO:0000313" key="4">
    <source>
        <dbReference type="Proteomes" id="UP001597191"/>
    </source>
</evidence>
<keyword evidence="4" id="KW-1185">Reference proteome</keyword>
<dbReference type="Pfam" id="PF06458">
    <property type="entry name" value="MucBP"/>
    <property type="match status" value="2"/>
</dbReference>
<feature type="domain" description="MucBP" evidence="2">
    <location>
        <begin position="33"/>
        <end position="75"/>
    </location>
</feature>
<comment type="caution">
    <text evidence="3">The sequence shown here is derived from an EMBL/GenBank/DDBJ whole genome shotgun (WGS) entry which is preliminary data.</text>
</comment>
<organism evidence="3 4">
    <name type="scientific">Lapidilactobacillus gannanensis</name>
    <dbReference type="NCBI Taxonomy" id="2486002"/>
    <lineage>
        <taxon>Bacteria</taxon>
        <taxon>Bacillati</taxon>
        <taxon>Bacillota</taxon>
        <taxon>Bacilli</taxon>
        <taxon>Lactobacillales</taxon>
        <taxon>Lactobacillaceae</taxon>
        <taxon>Lapidilactobacillus</taxon>
    </lineage>
</organism>
<evidence type="ECO:0000259" key="2">
    <source>
        <dbReference type="Pfam" id="PF06458"/>
    </source>
</evidence>
<dbReference type="Proteomes" id="UP001597191">
    <property type="component" value="Unassembled WGS sequence"/>
</dbReference>
<sequence length="336" mass="38069">MSEQNITPASSSATNLPQAITGAVTRQQHKDIPVTVHYLNSLNQELHPEITIWGAFGAPLSIPWRTIPGYLLYNIRNFQRTFLLNSEGIDLIYTKQLAAPVMVYHEDENGQLLVPPVFVRGDLNRHYQIQPLATYLNNFIGADQGTQGTFSQEVQQLHFHYRLNQNQQPFAFGRDNALKMRVAKTAYQAPDETAALDWQLPANSTWQIFKTIKQADNHAVWFNLGGNLWVNSLNTQLLSLTPTETTMTQAPKPPLSLATAFKVSQVDHQAHQAKIKASPYFPISQWTQPYGQIVEQRLKNGTLVMCTQILTLENGSEWAQLDQGYFVEIKYLDFLD</sequence>
<proteinExistence type="predicted"/>
<protein>
    <submittedName>
        <fullName evidence="3">MucBP domain-containing protein</fullName>
    </submittedName>
</protein>
<evidence type="ECO:0000256" key="1">
    <source>
        <dbReference type="ARBA" id="ARBA00022737"/>
    </source>
</evidence>